<dbReference type="PANTHER" id="PTHR41521:SF4">
    <property type="entry name" value="BLR0684 PROTEIN"/>
    <property type="match status" value="1"/>
</dbReference>
<dbReference type="PANTHER" id="PTHR41521">
    <property type="match status" value="1"/>
</dbReference>
<keyword evidence="3" id="KW-1185">Reference proteome</keyword>
<dbReference type="InterPro" id="IPR010753">
    <property type="entry name" value="DUF1330"/>
</dbReference>
<accession>A0A7W6H0E9</accession>
<evidence type="ECO:0000313" key="3">
    <source>
        <dbReference type="Proteomes" id="UP000530268"/>
    </source>
</evidence>
<feature type="domain" description="DUF1330" evidence="1">
    <location>
        <begin position="4"/>
        <end position="96"/>
    </location>
</feature>
<comment type="caution">
    <text evidence="2">The sequence shown here is derived from an EMBL/GenBank/DDBJ whole genome shotgun (WGS) entry which is preliminary data.</text>
</comment>
<dbReference type="SUPFAM" id="SSF54909">
    <property type="entry name" value="Dimeric alpha+beta barrel"/>
    <property type="match status" value="1"/>
</dbReference>
<dbReference type="Proteomes" id="UP000530268">
    <property type="component" value="Unassembled WGS sequence"/>
</dbReference>
<dbReference type="Pfam" id="PF07045">
    <property type="entry name" value="DUF1330"/>
    <property type="match status" value="1"/>
</dbReference>
<name>A0A7W6H0E9_9RHOB</name>
<dbReference type="EMBL" id="JACIEI010000003">
    <property type="protein sequence ID" value="MBB3993573.1"/>
    <property type="molecule type" value="Genomic_DNA"/>
</dbReference>
<gene>
    <name evidence="2" type="ORF">GGR95_001204</name>
</gene>
<proteinExistence type="predicted"/>
<protein>
    <submittedName>
        <fullName evidence="2">Uncharacterized protein (DUF1330 family)</fullName>
    </submittedName>
</protein>
<evidence type="ECO:0000313" key="2">
    <source>
        <dbReference type="EMBL" id="MBB3993573.1"/>
    </source>
</evidence>
<organism evidence="2 3">
    <name type="scientific">Sulfitobacter undariae</name>
    <dbReference type="NCBI Taxonomy" id="1563671"/>
    <lineage>
        <taxon>Bacteria</taxon>
        <taxon>Pseudomonadati</taxon>
        <taxon>Pseudomonadota</taxon>
        <taxon>Alphaproteobacteria</taxon>
        <taxon>Rhodobacterales</taxon>
        <taxon>Roseobacteraceae</taxon>
        <taxon>Sulfitobacter</taxon>
    </lineage>
</organism>
<sequence length="98" mass="10853">MSKKGYWIGNMDVRDAQVYEKYRAANAKPFAEFGAKFLVRGGTQQVREGTAHSRTVVIEFASYADAVACYESPAYQAAKDIRMTVSDGSLIIIEGYES</sequence>
<dbReference type="AlphaFoldDB" id="A0A7W6H0E9"/>
<reference evidence="2 3" key="1">
    <citation type="submission" date="2020-08" db="EMBL/GenBank/DDBJ databases">
        <title>Genomic Encyclopedia of Type Strains, Phase IV (KMG-IV): sequencing the most valuable type-strain genomes for metagenomic binning, comparative biology and taxonomic classification.</title>
        <authorList>
            <person name="Goeker M."/>
        </authorList>
    </citation>
    <scope>NUCLEOTIDE SEQUENCE [LARGE SCALE GENOMIC DNA]</scope>
    <source>
        <strain evidence="2 3">DSM 102234</strain>
    </source>
</reference>
<dbReference type="RefSeq" id="WP_184563809.1">
    <property type="nucleotide sequence ID" value="NZ_JACIEI010000003.1"/>
</dbReference>
<dbReference type="InterPro" id="IPR011008">
    <property type="entry name" value="Dimeric_a/b-barrel"/>
</dbReference>
<evidence type="ECO:0000259" key="1">
    <source>
        <dbReference type="Pfam" id="PF07045"/>
    </source>
</evidence>
<dbReference type="Gene3D" id="3.30.70.100">
    <property type="match status" value="1"/>
</dbReference>